<feature type="region of interest" description="Disordered" evidence="11">
    <location>
        <begin position="817"/>
        <end position="907"/>
    </location>
</feature>
<dbReference type="GO" id="GO:0005096">
    <property type="term" value="F:GTPase activator activity"/>
    <property type="evidence" value="ECO:0007669"/>
    <property type="project" value="UniProtKB-KW"/>
</dbReference>
<evidence type="ECO:0000256" key="4">
    <source>
        <dbReference type="ARBA" id="ARBA00023054"/>
    </source>
</evidence>
<dbReference type="PROSITE" id="PS51741">
    <property type="entry name" value="F_BAR"/>
    <property type="match status" value="1"/>
</dbReference>
<reference evidence="15" key="2">
    <citation type="submission" date="2025-09" db="UniProtKB">
        <authorList>
            <consortium name="Ensembl"/>
        </authorList>
    </citation>
    <scope>IDENTIFICATION</scope>
</reference>
<evidence type="ECO:0000256" key="6">
    <source>
        <dbReference type="ARBA" id="ARBA00073473"/>
    </source>
</evidence>
<sequence>VTKPAQQANLVPQDKHVRTQLVEQQRCLEQQTEMRVQLLQDLQDFFRKKAEIETEYSRNLEKLAERFMAKTRSTKDHQQYKKDQNLLSPVNCWYLLLNQVRRESKDHATLSDLYLNNVITRLTHISEDSARLLKRSKEILFQLQEDLMKLLNELYTVMKTYHMYHAETISAETKLREAERQEGRVKGVSGTGGGVEPVFGLRIEERHQRRNAARKMEKMREKRKAKYSENKLKTVKARNEYLLTLEATNASVFKYYIHDLPDIIDCCDLGYHSTLSRALRTYLSAELSLEASRRAGLEVLEGAVEGLDPARDRQRLLDLYPTAFCPPQNFSFQAHMGDTVAQITSQPQVQSELSLRLTQLQTRLASLKIENEEVKKTWGATLTTLQDMTVLDDFDVSQSFTHSPSSESVKSSVSDGYLNKPSLAKRRANQQETELFYFSKFREYLEGSNLISKLQAKHDILKKALAEGKSLSQSSLVLYFDSTKAIPLLVESCIRYINLHGLQHQGIFRVSGSQVEVNDIKNSFERGNDPLIDEESNHDINSVAGVLKLYFRGLENPLFPKDRFNDLISCVRIENLYERAQCIRKILLGVPRATLVVMRYLFAFLNHLSQYSDENMMDAGNLAIVFGPTLLPTPETLDQVACQAHVNEVIKTVILHHDNIFPDTKELPGPVYEKCMTGDQYCESPFSEPGALEEAEPDAGTETQTSDEEGEAVEAVARFDYVGRSGRELSFKKGASLQLFQRASHDWWEGRHNGNHGLVPHQYIVVKDRRVHSPRWFVHIKNTKLKLAAAQSENTRIYKIIKVHHKMRKRTDGLFRRPLCRSNDNHGNGGVMERSSPPVTGHFSPRELLLGRGQGLTPPLDSPERRRRSAAVTMTVSRHDSLRRPEDTPIRRSNSGQHGFGDSHRSRALDPDALAQDIEETVSVALGELRQLERQGCRPAPDVVLDTLEQVKNGPVTTCSSDPLPGPPSGPPRPANPSPDALGSFKPVAAARIGGPLRPPALRPKPMVPPKSSTPPLPPPLDKSCTM</sequence>
<evidence type="ECO:0000256" key="11">
    <source>
        <dbReference type="SAM" id="MobiDB-lite"/>
    </source>
</evidence>
<dbReference type="FunFam" id="2.30.30.40:FF:000005">
    <property type="entry name" value="SLIT-ROBO Rho GTPase-activating protein 1 isoform 2"/>
    <property type="match status" value="1"/>
</dbReference>
<feature type="coiled-coil region" evidence="10">
    <location>
        <begin position="350"/>
        <end position="377"/>
    </location>
</feature>
<keyword evidence="16" id="KW-1185">Reference proteome</keyword>
<accession>A0A668T4B6</accession>
<gene>
    <name evidence="15" type="primary">LOC116336461</name>
</gene>
<evidence type="ECO:0000256" key="9">
    <source>
        <dbReference type="PROSITE-ProRule" id="PRU01077"/>
    </source>
</evidence>
<keyword evidence="2" id="KW-0343">GTPase activation</keyword>
<keyword evidence="3" id="KW-0597">Phosphoprotein</keyword>
<dbReference type="GO" id="GO:0007165">
    <property type="term" value="P:signal transduction"/>
    <property type="evidence" value="ECO:0007669"/>
    <property type="project" value="InterPro"/>
</dbReference>
<feature type="domain" description="Rho-GAP" evidence="13">
    <location>
        <begin position="469"/>
        <end position="661"/>
    </location>
</feature>
<dbReference type="Gene3D" id="1.10.555.10">
    <property type="entry name" value="Rho GTPase activation protein"/>
    <property type="match status" value="1"/>
</dbReference>
<proteinExistence type="predicted"/>
<dbReference type="SUPFAM" id="SSF50044">
    <property type="entry name" value="SH3-domain"/>
    <property type="match status" value="1"/>
</dbReference>
<evidence type="ECO:0000256" key="8">
    <source>
        <dbReference type="PROSITE-ProRule" id="PRU00192"/>
    </source>
</evidence>
<reference evidence="15" key="1">
    <citation type="submission" date="2025-08" db="UniProtKB">
        <authorList>
            <consortium name="Ensembl"/>
        </authorList>
    </citation>
    <scope>IDENTIFICATION</scope>
</reference>
<dbReference type="PROSITE" id="PS50238">
    <property type="entry name" value="RHOGAP"/>
    <property type="match status" value="1"/>
</dbReference>
<dbReference type="InterPro" id="IPR051627">
    <property type="entry name" value="SLIT-ROBO_RhoGAP"/>
</dbReference>
<feature type="domain" description="F-BAR" evidence="14">
    <location>
        <begin position="12"/>
        <end position="312"/>
    </location>
</feature>
<dbReference type="Gene3D" id="2.30.30.40">
    <property type="entry name" value="SH3 Domains"/>
    <property type="match status" value="1"/>
</dbReference>
<dbReference type="SUPFAM" id="SSF48350">
    <property type="entry name" value="GTPase activation domain, GAP"/>
    <property type="match status" value="1"/>
</dbReference>
<dbReference type="InterPro" id="IPR031160">
    <property type="entry name" value="F_BAR_dom"/>
</dbReference>
<keyword evidence="1 8" id="KW-0728">SH3 domain</keyword>
<dbReference type="InterPro" id="IPR000198">
    <property type="entry name" value="RhoGAP_dom"/>
</dbReference>
<feature type="compositionally biased region" description="Pro residues" evidence="11">
    <location>
        <begin position="964"/>
        <end position="977"/>
    </location>
</feature>
<dbReference type="FunFam" id="1.20.1270.60:FF:000006">
    <property type="entry name" value="SLIT-ROBO Rho GTPase-activating protein 1 isoform 2"/>
    <property type="match status" value="1"/>
</dbReference>
<dbReference type="SMART" id="SM00324">
    <property type="entry name" value="RhoGAP"/>
    <property type="match status" value="1"/>
</dbReference>
<feature type="compositionally biased region" description="Basic and acidic residues" evidence="11">
    <location>
        <begin position="877"/>
        <end position="890"/>
    </location>
</feature>
<feature type="region of interest" description="Disordered" evidence="11">
    <location>
        <begin position="954"/>
        <end position="1027"/>
    </location>
</feature>
<feature type="compositionally biased region" description="Pro residues" evidence="11">
    <location>
        <begin position="997"/>
        <end position="1021"/>
    </location>
</feature>
<feature type="domain" description="SH3" evidence="12">
    <location>
        <begin position="710"/>
        <end position="769"/>
    </location>
</feature>
<evidence type="ECO:0000259" key="14">
    <source>
        <dbReference type="PROSITE" id="PS51741"/>
    </source>
</evidence>
<protein>
    <recommendedName>
        <fullName evidence="6">SLIT-ROBO Rho GTPase-activating protein 1</fullName>
    </recommendedName>
    <alternativeName>
        <fullName evidence="7">Rho GTPase-activating protein 13</fullName>
    </alternativeName>
</protein>
<comment type="function">
    <text evidence="5">GTPase-activating protein for RhoA and Cdc42 small GTPases. Together with CDC42 seems to be involved in the pathway mediating the repulsive signaling of Robo and Slit proteins in neuronal migration. SLIT2, probably through interaction with ROBO1, increases the interaction of SRGAP1 with ROBO1 and inactivates CDC42.</text>
</comment>
<feature type="compositionally biased region" description="Acidic residues" evidence="11">
    <location>
        <begin position="691"/>
        <end position="710"/>
    </location>
</feature>
<evidence type="ECO:0000259" key="12">
    <source>
        <dbReference type="PROSITE" id="PS50002"/>
    </source>
</evidence>
<dbReference type="InterPro" id="IPR001060">
    <property type="entry name" value="FCH_dom"/>
</dbReference>
<dbReference type="Ensembl" id="ENSOABT00000021820.2">
    <property type="protein sequence ID" value="ENSOABP00000021191.2"/>
    <property type="gene ID" value="ENSOABG00000008989.2"/>
</dbReference>
<dbReference type="Gene3D" id="1.20.1270.60">
    <property type="entry name" value="Arfaptin homology (AH) domain/BAR domain"/>
    <property type="match status" value="1"/>
</dbReference>
<evidence type="ECO:0000256" key="2">
    <source>
        <dbReference type="ARBA" id="ARBA00022468"/>
    </source>
</evidence>
<dbReference type="InterPro" id="IPR001452">
    <property type="entry name" value="SH3_domain"/>
</dbReference>
<dbReference type="InterPro" id="IPR036028">
    <property type="entry name" value="SH3-like_dom_sf"/>
</dbReference>
<dbReference type="SMART" id="SM00326">
    <property type="entry name" value="SH3"/>
    <property type="match status" value="1"/>
</dbReference>
<dbReference type="PROSITE" id="PS50002">
    <property type="entry name" value="SH3"/>
    <property type="match status" value="1"/>
</dbReference>
<evidence type="ECO:0000256" key="1">
    <source>
        <dbReference type="ARBA" id="ARBA00022443"/>
    </source>
</evidence>
<evidence type="ECO:0000259" key="13">
    <source>
        <dbReference type="PROSITE" id="PS50238"/>
    </source>
</evidence>
<evidence type="ECO:0000256" key="5">
    <source>
        <dbReference type="ARBA" id="ARBA00056458"/>
    </source>
</evidence>
<dbReference type="SUPFAM" id="SSF103657">
    <property type="entry name" value="BAR/IMD domain-like"/>
    <property type="match status" value="1"/>
</dbReference>
<dbReference type="PANTHER" id="PTHR14166">
    <property type="entry name" value="SLIT-ROBO RHO GTPASE ACTIVATING PROTEIN"/>
    <property type="match status" value="1"/>
</dbReference>
<evidence type="ECO:0000313" key="15">
    <source>
        <dbReference type="Ensembl" id="ENSOABP00000021191.2"/>
    </source>
</evidence>
<feature type="region of interest" description="Disordered" evidence="11">
    <location>
        <begin position="686"/>
        <end position="710"/>
    </location>
</feature>
<evidence type="ECO:0000256" key="7">
    <source>
        <dbReference type="ARBA" id="ARBA00083891"/>
    </source>
</evidence>
<evidence type="ECO:0000313" key="16">
    <source>
        <dbReference type="Proteomes" id="UP000472276"/>
    </source>
</evidence>
<dbReference type="Pfam" id="PF00620">
    <property type="entry name" value="RhoGAP"/>
    <property type="match status" value="1"/>
</dbReference>
<dbReference type="FunFam" id="1.10.555.10:FF:000010">
    <property type="entry name" value="SLIT-ROBO Rho GTPase-activating protein 1 isoform 2"/>
    <property type="match status" value="1"/>
</dbReference>
<dbReference type="Pfam" id="PF00611">
    <property type="entry name" value="FCH"/>
    <property type="match status" value="1"/>
</dbReference>
<keyword evidence="4 9" id="KW-0175">Coiled coil</keyword>
<dbReference type="InterPro" id="IPR008936">
    <property type="entry name" value="Rho_GTPase_activation_prot"/>
</dbReference>
<dbReference type="AlphaFoldDB" id="A0A668T4B6"/>
<evidence type="ECO:0000256" key="3">
    <source>
        <dbReference type="ARBA" id="ARBA00022553"/>
    </source>
</evidence>
<dbReference type="CDD" id="cd04383">
    <property type="entry name" value="RhoGAP_srGAP"/>
    <property type="match status" value="1"/>
</dbReference>
<evidence type="ECO:0000256" key="10">
    <source>
        <dbReference type="SAM" id="Coils"/>
    </source>
</evidence>
<organism evidence="15 16">
    <name type="scientific">Oreochromis aureus</name>
    <name type="common">Israeli tilapia</name>
    <name type="synonym">Chromis aureus</name>
    <dbReference type="NCBI Taxonomy" id="47969"/>
    <lineage>
        <taxon>Eukaryota</taxon>
        <taxon>Metazoa</taxon>
        <taxon>Chordata</taxon>
        <taxon>Craniata</taxon>
        <taxon>Vertebrata</taxon>
        <taxon>Euteleostomi</taxon>
        <taxon>Actinopterygii</taxon>
        <taxon>Neopterygii</taxon>
        <taxon>Teleostei</taxon>
        <taxon>Neoteleostei</taxon>
        <taxon>Acanthomorphata</taxon>
        <taxon>Ovalentaria</taxon>
        <taxon>Cichlomorphae</taxon>
        <taxon>Cichliformes</taxon>
        <taxon>Cichlidae</taxon>
        <taxon>African cichlids</taxon>
        <taxon>Pseudocrenilabrinae</taxon>
        <taxon>Oreochromini</taxon>
        <taxon>Oreochromis</taxon>
    </lineage>
</organism>
<dbReference type="Proteomes" id="UP000472276">
    <property type="component" value="Unassembled WGS sequence"/>
</dbReference>
<name>A0A668T4B6_OREAU</name>
<dbReference type="SMART" id="SM00055">
    <property type="entry name" value="FCH"/>
    <property type="match status" value="1"/>
</dbReference>
<dbReference type="InterPro" id="IPR027267">
    <property type="entry name" value="AH/BAR_dom_sf"/>
</dbReference>
<dbReference type="Pfam" id="PF00018">
    <property type="entry name" value="SH3_1"/>
    <property type="match status" value="1"/>
</dbReference>